<evidence type="ECO:0000256" key="1">
    <source>
        <dbReference type="SAM" id="MobiDB-lite"/>
    </source>
</evidence>
<sequence>MDQHNSKAQETSDPVTNKLAGLNERLDELLLELGELKDYMPDEDDVENLGKPHKNVKLKPTKAEIKEKERQMAEWESENVDH</sequence>
<protein>
    <submittedName>
        <fullName evidence="2">Uncharacterized protein</fullName>
    </submittedName>
</protein>
<dbReference type="AlphaFoldDB" id="A0A8T0HI06"/>
<dbReference type="Proteomes" id="UP000822688">
    <property type="component" value="Chromosome 6"/>
</dbReference>
<evidence type="ECO:0000313" key="3">
    <source>
        <dbReference type="Proteomes" id="UP000822688"/>
    </source>
</evidence>
<feature type="region of interest" description="Disordered" evidence="1">
    <location>
        <begin position="1"/>
        <end position="20"/>
    </location>
</feature>
<proteinExistence type="predicted"/>
<gene>
    <name evidence="2" type="ORF">KC19_6G143300</name>
</gene>
<organism evidence="2 3">
    <name type="scientific">Ceratodon purpureus</name>
    <name type="common">Fire moss</name>
    <name type="synonym">Dicranum purpureum</name>
    <dbReference type="NCBI Taxonomy" id="3225"/>
    <lineage>
        <taxon>Eukaryota</taxon>
        <taxon>Viridiplantae</taxon>
        <taxon>Streptophyta</taxon>
        <taxon>Embryophyta</taxon>
        <taxon>Bryophyta</taxon>
        <taxon>Bryophytina</taxon>
        <taxon>Bryopsida</taxon>
        <taxon>Dicranidae</taxon>
        <taxon>Pseudoditrichales</taxon>
        <taxon>Ditrichaceae</taxon>
        <taxon>Ceratodon</taxon>
    </lineage>
</organism>
<name>A0A8T0HI06_CERPU</name>
<reference evidence="2 3" key="1">
    <citation type="submission" date="2020-06" db="EMBL/GenBank/DDBJ databases">
        <title>WGS assembly of Ceratodon purpureus strain R40.</title>
        <authorList>
            <person name="Carey S.B."/>
            <person name="Jenkins J."/>
            <person name="Shu S."/>
            <person name="Lovell J.T."/>
            <person name="Sreedasyam A."/>
            <person name="Maumus F."/>
            <person name="Tiley G.P."/>
            <person name="Fernandez-Pozo N."/>
            <person name="Barry K."/>
            <person name="Chen C."/>
            <person name="Wang M."/>
            <person name="Lipzen A."/>
            <person name="Daum C."/>
            <person name="Saski C.A."/>
            <person name="Payton A.C."/>
            <person name="Mcbreen J.C."/>
            <person name="Conrad R.E."/>
            <person name="Kollar L.M."/>
            <person name="Olsson S."/>
            <person name="Huttunen S."/>
            <person name="Landis J.B."/>
            <person name="Wickett N.J."/>
            <person name="Johnson M.G."/>
            <person name="Rensing S.A."/>
            <person name="Grimwood J."/>
            <person name="Schmutz J."/>
            <person name="Mcdaniel S.F."/>
        </authorList>
    </citation>
    <scope>NUCLEOTIDE SEQUENCE [LARGE SCALE GENOMIC DNA]</scope>
    <source>
        <strain evidence="2 3">R40</strain>
    </source>
</reference>
<comment type="caution">
    <text evidence="2">The sequence shown here is derived from an EMBL/GenBank/DDBJ whole genome shotgun (WGS) entry which is preliminary data.</text>
</comment>
<accession>A0A8T0HI06</accession>
<evidence type="ECO:0000313" key="2">
    <source>
        <dbReference type="EMBL" id="KAG0570164.1"/>
    </source>
</evidence>
<keyword evidence="3" id="KW-1185">Reference proteome</keyword>
<dbReference type="EMBL" id="CM026427">
    <property type="protein sequence ID" value="KAG0570164.1"/>
    <property type="molecule type" value="Genomic_DNA"/>
</dbReference>